<feature type="region of interest" description="Disordered" evidence="1">
    <location>
        <begin position="182"/>
        <end position="207"/>
    </location>
</feature>
<evidence type="ECO:0000256" key="1">
    <source>
        <dbReference type="SAM" id="MobiDB-lite"/>
    </source>
</evidence>
<dbReference type="Proteomes" id="UP000749646">
    <property type="component" value="Unassembled WGS sequence"/>
</dbReference>
<accession>A0A9P6MGQ6</accession>
<gene>
    <name evidence="2" type="ORF">BGZ65_005087</name>
</gene>
<name>A0A9P6MGQ6_9FUNG</name>
<feature type="compositionally biased region" description="Basic and acidic residues" evidence="1">
    <location>
        <begin position="198"/>
        <end position="207"/>
    </location>
</feature>
<organism evidence="2 3">
    <name type="scientific">Modicella reniformis</name>
    <dbReference type="NCBI Taxonomy" id="1440133"/>
    <lineage>
        <taxon>Eukaryota</taxon>
        <taxon>Fungi</taxon>
        <taxon>Fungi incertae sedis</taxon>
        <taxon>Mucoromycota</taxon>
        <taxon>Mortierellomycotina</taxon>
        <taxon>Mortierellomycetes</taxon>
        <taxon>Mortierellales</taxon>
        <taxon>Mortierellaceae</taxon>
        <taxon>Modicella</taxon>
    </lineage>
</organism>
<dbReference type="EMBL" id="JAAAHW010000723">
    <property type="protein sequence ID" value="KAF9999586.1"/>
    <property type="molecule type" value="Genomic_DNA"/>
</dbReference>
<dbReference type="AlphaFoldDB" id="A0A9P6MGQ6"/>
<keyword evidence="3" id="KW-1185">Reference proteome</keyword>
<dbReference type="OrthoDB" id="5396786at2759"/>
<sequence>MLDGAIDRDFRTQYIKIKVHLARETLNTNDVAHVLVGSNGLFQIFQVMVSFATTCSSANHRFFCFQALDRLYLLEQLVSTKCPYESMSAVAVNLVKGTVERVFVKLDKARAKNAERTRTGSGGSDGFFRTPGAVDVKAFEHNGNLGIIQYSGYRIIFNGLHDEMDMPIHEIKSNNGVVNFDIGMGSGDEGSGDDDDPEKAKDGRRKDKVVDLNQKMMKLEIMDELLERI</sequence>
<comment type="caution">
    <text evidence="2">The sequence shown here is derived from an EMBL/GenBank/DDBJ whole genome shotgun (WGS) entry which is preliminary data.</text>
</comment>
<evidence type="ECO:0000313" key="2">
    <source>
        <dbReference type="EMBL" id="KAF9999586.1"/>
    </source>
</evidence>
<reference evidence="2" key="1">
    <citation type="journal article" date="2020" name="Fungal Divers.">
        <title>Resolving the Mortierellaceae phylogeny through synthesis of multi-gene phylogenetics and phylogenomics.</title>
        <authorList>
            <person name="Vandepol N."/>
            <person name="Liber J."/>
            <person name="Desiro A."/>
            <person name="Na H."/>
            <person name="Kennedy M."/>
            <person name="Barry K."/>
            <person name="Grigoriev I.V."/>
            <person name="Miller A.N."/>
            <person name="O'Donnell K."/>
            <person name="Stajich J.E."/>
            <person name="Bonito G."/>
        </authorList>
    </citation>
    <scope>NUCLEOTIDE SEQUENCE</scope>
    <source>
        <strain evidence="2">MES-2147</strain>
    </source>
</reference>
<proteinExistence type="predicted"/>
<evidence type="ECO:0000313" key="3">
    <source>
        <dbReference type="Proteomes" id="UP000749646"/>
    </source>
</evidence>
<protein>
    <submittedName>
        <fullName evidence="2">Uncharacterized protein</fullName>
    </submittedName>
</protein>